<protein>
    <submittedName>
        <fullName evidence="1">Uncharacterized protein</fullName>
    </submittedName>
</protein>
<reference evidence="1" key="1">
    <citation type="journal article" date="2022" name="Int. J. Mol. Sci.">
        <title>Draft Genome of Tanacetum Coccineum: Genomic Comparison of Closely Related Tanacetum-Family Plants.</title>
        <authorList>
            <person name="Yamashiro T."/>
            <person name="Shiraishi A."/>
            <person name="Nakayama K."/>
            <person name="Satake H."/>
        </authorList>
    </citation>
    <scope>NUCLEOTIDE SEQUENCE</scope>
</reference>
<evidence type="ECO:0000313" key="2">
    <source>
        <dbReference type="Proteomes" id="UP001151760"/>
    </source>
</evidence>
<reference evidence="1" key="2">
    <citation type="submission" date="2022-01" db="EMBL/GenBank/DDBJ databases">
        <authorList>
            <person name="Yamashiro T."/>
            <person name="Shiraishi A."/>
            <person name="Satake H."/>
            <person name="Nakayama K."/>
        </authorList>
    </citation>
    <scope>NUCLEOTIDE SEQUENCE</scope>
</reference>
<dbReference type="Proteomes" id="UP001151760">
    <property type="component" value="Unassembled WGS sequence"/>
</dbReference>
<comment type="caution">
    <text evidence="1">The sequence shown here is derived from an EMBL/GenBank/DDBJ whole genome shotgun (WGS) entry which is preliminary data.</text>
</comment>
<proteinExistence type="predicted"/>
<evidence type="ECO:0000313" key="1">
    <source>
        <dbReference type="EMBL" id="GJT08140.1"/>
    </source>
</evidence>
<sequence length="90" mass="11096">MDKRSPVKLKFVEILPSQCKQDDNLQTDIEKLYVRHPREHVETEKHQERIWLICWIEAMLRNLSVYRLRVWELVDKPYWKYTRHMGTRGS</sequence>
<name>A0ABQ5B083_9ASTR</name>
<dbReference type="EMBL" id="BQNB010012806">
    <property type="protein sequence ID" value="GJT08140.1"/>
    <property type="molecule type" value="Genomic_DNA"/>
</dbReference>
<gene>
    <name evidence="1" type="ORF">Tco_0842602</name>
</gene>
<organism evidence="1 2">
    <name type="scientific">Tanacetum coccineum</name>
    <dbReference type="NCBI Taxonomy" id="301880"/>
    <lineage>
        <taxon>Eukaryota</taxon>
        <taxon>Viridiplantae</taxon>
        <taxon>Streptophyta</taxon>
        <taxon>Embryophyta</taxon>
        <taxon>Tracheophyta</taxon>
        <taxon>Spermatophyta</taxon>
        <taxon>Magnoliopsida</taxon>
        <taxon>eudicotyledons</taxon>
        <taxon>Gunneridae</taxon>
        <taxon>Pentapetalae</taxon>
        <taxon>asterids</taxon>
        <taxon>campanulids</taxon>
        <taxon>Asterales</taxon>
        <taxon>Asteraceae</taxon>
        <taxon>Asteroideae</taxon>
        <taxon>Anthemideae</taxon>
        <taxon>Anthemidinae</taxon>
        <taxon>Tanacetum</taxon>
    </lineage>
</organism>
<accession>A0ABQ5B083</accession>
<keyword evidence="2" id="KW-1185">Reference proteome</keyword>